<evidence type="ECO:0000313" key="3">
    <source>
        <dbReference type="Proteomes" id="UP001271780"/>
    </source>
</evidence>
<dbReference type="InterPro" id="IPR036188">
    <property type="entry name" value="FAD/NAD-bd_sf"/>
</dbReference>
<evidence type="ECO:0000259" key="1">
    <source>
        <dbReference type="Pfam" id="PF01494"/>
    </source>
</evidence>
<protein>
    <submittedName>
        <fullName evidence="2">Tryptophan 7-halogenase</fullName>
    </submittedName>
</protein>
<proteinExistence type="predicted"/>
<dbReference type="PANTHER" id="PTHR43747">
    <property type="entry name" value="FAD-BINDING PROTEIN"/>
    <property type="match status" value="1"/>
</dbReference>
<dbReference type="Proteomes" id="UP001271780">
    <property type="component" value="Unassembled WGS sequence"/>
</dbReference>
<accession>A0ABU4XDL5</accession>
<sequence length="373" mass="40868">MLLSKAESLAHRRPAAYDVIVFGGGPAGAAVALALARRGHSVAIFRKRSDVAPPIGETVPPGIARPLAQLGLWDQFRAAGHAEAPGTVVIWGGECPYENDFVFNPYGPSWHLDRAHFDTMLIAAAEAAGAEISDCRVNGCVRQPGAGWNVLIDDNHGGRIVAARWLVDATGRAAWLARRLFAKRYRMDRLVAFVKFARCEVVDESRTLIEACPVGWWYAATLPQRRVVKALFTDADLLPRSASDRVRLWRTTLAATSLISKTSPDPDGASAIHIVAAYSGRLMPCAGRDWLAVGDAAQVYDPLTGQGIAKALTSALRGAEAISASLLQDRFALNDFVSTAAREYEDYAIDQVACYRREQRWSRHEFWKRRNLS</sequence>
<keyword evidence="3" id="KW-1185">Reference proteome</keyword>
<dbReference type="SUPFAM" id="SSF51905">
    <property type="entry name" value="FAD/NAD(P)-binding domain"/>
    <property type="match status" value="1"/>
</dbReference>
<feature type="domain" description="FAD-binding" evidence="1">
    <location>
        <begin position="17"/>
        <end position="315"/>
    </location>
</feature>
<dbReference type="InterPro" id="IPR050816">
    <property type="entry name" value="Flavin-dep_Halogenase_NPB"/>
</dbReference>
<dbReference type="EMBL" id="JAVIIZ010000005">
    <property type="protein sequence ID" value="MDX8472876.1"/>
    <property type="molecule type" value="Genomic_DNA"/>
</dbReference>
<dbReference type="PRINTS" id="PR00420">
    <property type="entry name" value="RNGMNOXGNASE"/>
</dbReference>
<comment type="caution">
    <text evidence="2">The sequence shown here is derived from an EMBL/GenBank/DDBJ whole genome shotgun (WGS) entry which is preliminary data.</text>
</comment>
<gene>
    <name evidence="2" type="ORF">RFM27_12405</name>
</gene>
<dbReference type="PANTHER" id="PTHR43747:SF1">
    <property type="entry name" value="SLR1998 PROTEIN"/>
    <property type="match status" value="1"/>
</dbReference>
<dbReference type="RefSeq" id="WP_320315403.1">
    <property type="nucleotide sequence ID" value="NZ_JAVIIX010000002.1"/>
</dbReference>
<dbReference type="Gene3D" id="3.50.50.60">
    <property type="entry name" value="FAD/NAD(P)-binding domain"/>
    <property type="match status" value="1"/>
</dbReference>
<dbReference type="Gene3D" id="3.30.9.100">
    <property type="match status" value="1"/>
</dbReference>
<reference evidence="2 3" key="1">
    <citation type="submission" date="2023-08" db="EMBL/GenBank/DDBJ databases">
        <title>Implementing the SeqCode for naming new Mesorhizobium species isolated from Vachellia karroo root nodules.</title>
        <authorList>
            <person name="Van Lill M."/>
        </authorList>
    </citation>
    <scope>NUCLEOTIDE SEQUENCE [LARGE SCALE GENOMIC DNA]</scope>
    <source>
        <strain evidence="2 3">VK23A</strain>
    </source>
</reference>
<evidence type="ECO:0000313" key="2">
    <source>
        <dbReference type="EMBL" id="MDX8472876.1"/>
    </source>
</evidence>
<organism evidence="2 3">
    <name type="scientific">Mesorhizobium dulcispinae</name>
    <dbReference type="NCBI Taxonomy" id="3072316"/>
    <lineage>
        <taxon>Bacteria</taxon>
        <taxon>Pseudomonadati</taxon>
        <taxon>Pseudomonadota</taxon>
        <taxon>Alphaproteobacteria</taxon>
        <taxon>Hyphomicrobiales</taxon>
        <taxon>Phyllobacteriaceae</taxon>
        <taxon>Mesorhizobium</taxon>
    </lineage>
</organism>
<dbReference type="Pfam" id="PF01494">
    <property type="entry name" value="FAD_binding_3"/>
    <property type="match status" value="1"/>
</dbReference>
<name>A0ABU4XDL5_9HYPH</name>
<dbReference type="InterPro" id="IPR002938">
    <property type="entry name" value="FAD-bd"/>
</dbReference>